<dbReference type="GO" id="GO:0005524">
    <property type="term" value="F:ATP binding"/>
    <property type="evidence" value="ECO:0007669"/>
    <property type="project" value="UniProtKB-UniRule"/>
</dbReference>
<dbReference type="FunFam" id="3.30.430.20:FF:000021">
    <property type="entry name" value="Protein kinase domain containing protein, expressed"/>
    <property type="match status" value="1"/>
</dbReference>
<dbReference type="InterPro" id="IPR038408">
    <property type="entry name" value="GNK2_sf"/>
</dbReference>
<evidence type="ECO:0000256" key="12">
    <source>
        <dbReference type="ARBA" id="ARBA00023180"/>
    </source>
</evidence>
<dbReference type="Pfam" id="PF01657">
    <property type="entry name" value="Stress-antifung"/>
    <property type="match status" value="2"/>
</dbReference>
<evidence type="ECO:0000259" key="17">
    <source>
        <dbReference type="PROSITE" id="PS51473"/>
    </source>
</evidence>
<dbReference type="FunFam" id="1.10.510.10:FF:000129">
    <property type="entry name" value="cysteine-rich receptor-like protein kinase 10"/>
    <property type="match status" value="1"/>
</dbReference>
<keyword evidence="4 14" id="KW-0812">Transmembrane</keyword>
<dbReference type="eggNOG" id="ENOG502QWDY">
    <property type="taxonomic scope" value="Eukaryota"/>
</dbReference>
<proteinExistence type="predicted"/>
<dbReference type="OMA" id="TEAYSWA"/>
<dbReference type="CDD" id="cd23509">
    <property type="entry name" value="Gnk2-like"/>
    <property type="match status" value="2"/>
</dbReference>
<dbReference type="InterPro" id="IPR017441">
    <property type="entry name" value="Protein_kinase_ATP_BS"/>
</dbReference>
<dbReference type="InterPro" id="IPR011009">
    <property type="entry name" value="Kinase-like_dom_sf"/>
</dbReference>
<dbReference type="PROSITE" id="PS50011">
    <property type="entry name" value="PROTEIN_KINASE_DOM"/>
    <property type="match status" value="1"/>
</dbReference>
<reference evidence="18" key="2">
    <citation type="submission" date="2017-06" db="EMBL/GenBank/DDBJ databases">
        <title>WGS assembly of Brachypodium distachyon.</title>
        <authorList>
            <consortium name="The International Brachypodium Initiative"/>
            <person name="Lucas S."/>
            <person name="Harmon-Smith M."/>
            <person name="Lail K."/>
            <person name="Tice H."/>
            <person name="Grimwood J."/>
            <person name="Bruce D."/>
            <person name="Barry K."/>
            <person name="Shu S."/>
            <person name="Lindquist E."/>
            <person name="Wang M."/>
            <person name="Pitluck S."/>
            <person name="Vogel J.P."/>
            <person name="Garvin D.F."/>
            <person name="Mockler T.C."/>
            <person name="Schmutz J."/>
            <person name="Rokhsar D."/>
            <person name="Bevan M.W."/>
        </authorList>
    </citation>
    <scope>NUCLEOTIDE SEQUENCE</scope>
    <source>
        <strain evidence="18">Bd21</strain>
    </source>
</reference>
<evidence type="ECO:0000259" key="16">
    <source>
        <dbReference type="PROSITE" id="PS50011"/>
    </source>
</evidence>
<dbReference type="FunFam" id="3.30.200.20:FF:000142">
    <property type="entry name" value="Cysteine-rich receptor-like protein kinase 10"/>
    <property type="match status" value="1"/>
</dbReference>
<reference evidence="19" key="3">
    <citation type="submission" date="2018-08" db="UniProtKB">
        <authorList>
            <consortium name="EnsemblPlants"/>
        </authorList>
    </citation>
    <scope>IDENTIFICATION</scope>
    <source>
        <strain evidence="19">cv. Bd21</strain>
    </source>
</reference>
<feature type="signal peptide" evidence="15">
    <location>
        <begin position="1"/>
        <end position="18"/>
    </location>
</feature>
<dbReference type="EMBL" id="CM000880">
    <property type="protein sequence ID" value="PNT76078.1"/>
    <property type="molecule type" value="Genomic_DNA"/>
</dbReference>
<dbReference type="GO" id="GO:0007165">
    <property type="term" value="P:signal transduction"/>
    <property type="evidence" value="ECO:0000318"/>
    <property type="project" value="GO_Central"/>
</dbReference>
<evidence type="ECO:0000256" key="15">
    <source>
        <dbReference type="SAM" id="SignalP"/>
    </source>
</evidence>
<dbReference type="PROSITE" id="PS00108">
    <property type="entry name" value="PROTEIN_KINASE_ST"/>
    <property type="match status" value="1"/>
</dbReference>
<sequence length="662" mass="72989">MAIILLLLLSGLTPFLQAAADVFCDNVKVLADTLPKNTSSSPVHFATAAFGQAPDVVYALSLCRGDILNDTACAKCVSNSFQVVSNATPPEVQCYKDANYYGDCLLVYSGDAQILAPFDRTNNGDGTPPPFVKCNVRNVTGDVSLITGLIRELLVETVETAAAAASGSGGSTMPRFATGVMDSGTNFPMVYSMAQCTPDMSAGDCLACLRGLLDMVNSTMALRIGGQIHVIRCYFRYEASQFYGGQPMVRIGPPAPAPALSPATKHKRKLWVIPVVVVPLAAAAFLCFIFYSRRRTKQRKGKLMRSQGSRRAQDLEGEEQLVWQGKNSEFSAFDFEQVMEATNNFSEENKLGQGGFGAVYKGQFPDGLDVAVKRLASHSGQGFIEFKNEVQLIAKLQHKNLVRLLGCCSKEEEKILVYEYLPNKSLDFFIFDENKRDLLDWSKLVVIIEGVAHGLLYLHKHSRLRVIHRDLKPSNILLDSEMNPKISDFGLAKIFITNNTEGNTTRRVVGTYGYMAPEYASEGVFSVKSDVFSFGVVMFEILSRKRNSGKQQCGDFINLLGYAWRLWEEGRWIDLVDASLDLKSQSTEIMRYINIALLCVQENAVDRPTMADVVAMLSSETTIMVEPKKPAYFNVRVGNEEVSAASESCSINEMTMSVTIPR</sequence>
<dbReference type="InterPro" id="IPR008271">
    <property type="entry name" value="Ser/Thr_kinase_AS"/>
</dbReference>
<accession>I1GZ54</accession>
<evidence type="ECO:0000313" key="18">
    <source>
        <dbReference type="EMBL" id="PNT76078.1"/>
    </source>
</evidence>
<dbReference type="SMART" id="SM00220">
    <property type="entry name" value="S_TKc"/>
    <property type="match status" value="1"/>
</dbReference>
<dbReference type="Gene3D" id="1.10.510.10">
    <property type="entry name" value="Transferase(Phosphotransferase) domain 1"/>
    <property type="match status" value="1"/>
</dbReference>
<evidence type="ECO:0000256" key="10">
    <source>
        <dbReference type="ARBA" id="ARBA00022989"/>
    </source>
</evidence>
<name>I1GZ54_BRADI</name>
<keyword evidence="10 14" id="KW-1133">Transmembrane helix</keyword>
<dbReference type="HOGENOM" id="CLU_000288_35_3_1"/>
<gene>
    <name evidence="19" type="primary">LOC100835309</name>
    <name evidence="18" type="ORF">BRADI_1g43880v3</name>
</gene>
<dbReference type="KEGG" id="bdi:100835309"/>
<keyword evidence="8" id="KW-0418">Kinase</keyword>
<feature type="chain" id="PRO_5003642106" description="Protein kinase domain-containing protein" evidence="15">
    <location>
        <begin position="19"/>
        <end position="662"/>
    </location>
</feature>
<dbReference type="Gene3D" id="3.30.200.20">
    <property type="entry name" value="Phosphorylase Kinase, domain 1"/>
    <property type="match status" value="1"/>
</dbReference>
<evidence type="ECO:0000256" key="13">
    <source>
        <dbReference type="PROSITE-ProRule" id="PRU10141"/>
    </source>
</evidence>
<dbReference type="OrthoDB" id="688481at2759"/>
<dbReference type="GeneID" id="100835309"/>
<dbReference type="GO" id="GO:0004674">
    <property type="term" value="F:protein serine/threonine kinase activity"/>
    <property type="evidence" value="ECO:0000318"/>
    <property type="project" value="GO_Central"/>
</dbReference>
<keyword evidence="20" id="KW-1185">Reference proteome</keyword>
<keyword evidence="2" id="KW-0723">Serine/threonine-protein kinase</keyword>
<evidence type="ECO:0000256" key="4">
    <source>
        <dbReference type="ARBA" id="ARBA00022692"/>
    </source>
</evidence>
<keyword evidence="5 15" id="KW-0732">Signal</keyword>
<evidence type="ECO:0000256" key="11">
    <source>
        <dbReference type="ARBA" id="ARBA00023136"/>
    </source>
</evidence>
<keyword evidence="6" id="KW-0677">Repeat</keyword>
<organism evidence="18">
    <name type="scientific">Brachypodium distachyon</name>
    <name type="common">Purple false brome</name>
    <name type="synonym">Trachynia distachya</name>
    <dbReference type="NCBI Taxonomy" id="15368"/>
    <lineage>
        <taxon>Eukaryota</taxon>
        <taxon>Viridiplantae</taxon>
        <taxon>Streptophyta</taxon>
        <taxon>Embryophyta</taxon>
        <taxon>Tracheophyta</taxon>
        <taxon>Spermatophyta</taxon>
        <taxon>Magnoliopsida</taxon>
        <taxon>Liliopsida</taxon>
        <taxon>Poales</taxon>
        <taxon>Poaceae</taxon>
        <taxon>BOP clade</taxon>
        <taxon>Pooideae</taxon>
        <taxon>Stipodae</taxon>
        <taxon>Brachypodieae</taxon>
        <taxon>Brachypodium</taxon>
    </lineage>
</organism>
<evidence type="ECO:0000313" key="20">
    <source>
        <dbReference type="Proteomes" id="UP000008810"/>
    </source>
</evidence>
<keyword evidence="3" id="KW-0808">Transferase</keyword>
<dbReference type="PROSITE" id="PS51473">
    <property type="entry name" value="GNK2"/>
    <property type="match status" value="2"/>
</dbReference>
<reference evidence="18 19" key="1">
    <citation type="journal article" date="2010" name="Nature">
        <title>Genome sequencing and analysis of the model grass Brachypodium distachyon.</title>
        <authorList>
            <consortium name="International Brachypodium Initiative"/>
        </authorList>
    </citation>
    <scope>NUCLEOTIDE SEQUENCE [LARGE SCALE GENOMIC DNA]</scope>
    <source>
        <strain evidence="18 19">Bd21</strain>
    </source>
</reference>
<dbReference type="Gramene" id="PNT76078">
    <property type="protein sequence ID" value="PNT76078"/>
    <property type="gene ID" value="BRADI_1g43880v3"/>
</dbReference>
<dbReference type="Proteomes" id="UP000008810">
    <property type="component" value="Chromosome 1"/>
</dbReference>
<dbReference type="Gene3D" id="3.30.430.20">
    <property type="entry name" value="Gnk2 domain, C-X8-C-X2-C motif"/>
    <property type="match status" value="2"/>
</dbReference>
<evidence type="ECO:0000256" key="8">
    <source>
        <dbReference type="ARBA" id="ARBA00022777"/>
    </source>
</evidence>
<protein>
    <recommendedName>
        <fullName evidence="21">Protein kinase domain-containing protein</fullName>
    </recommendedName>
</protein>
<dbReference type="AlphaFoldDB" id="I1GZ54"/>
<dbReference type="Pfam" id="PF07714">
    <property type="entry name" value="PK_Tyr_Ser-Thr"/>
    <property type="match status" value="1"/>
</dbReference>
<evidence type="ECO:0000256" key="1">
    <source>
        <dbReference type="ARBA" id="ARBA00004167"/>
    </source>
</evidence>
<evidence type="ECO:0000256" key="2">
    <source>
        <dbReference type="ARBA" id="ARBA00022527"/>
    </source>
</evidence>
<dbReference type="RefSeq" id="XP_010227771.1">
    <property type="nucleotide sequence ID" value="XM_010229469.3"/>
</dbReference>
<keyword evidence="7 13" id="KW-0547">Nucleotide-binding</keyword>
<evidence type="ECO:0000256" key="9">
    <source>
        <dbReference type="ARBA" id="ARBA00022840"/>
    </source>
</evidence>
<dbReference type="InterPro" id="IPR001245">
    <property type="entry name" value="Ser-Thr/Tyr_kinase_cat_dom"/>
</dbReference>
<evidence type="ECO:0000256" key="7">
    <source>
        <dbReference type="ARBA" id="ARBA00022741"/>
    </source>
</evidence>
<feature type="domain" description="Gnk2-homologous" evidence="17">
    <location>
        <begin position="5"/>
        <end position="113"/>
    </location>
</feature>
<feature type="domain" description="Gnk2-homologous" evidence="17">
    <location>
        <begin position="127"/>
        <end position="242"/>
    </location>
</feature>
<evidence type="ECO:0000256" key="3">
    <source>
        <dbReference type="ARBA" id="ARBA00022679"/>
    </source>
</evidence>
<evidence type="ECO:0008006" key="21">
    <source>
        <dbReference type="Google" id="ProtNLM"/>
    </source>
</evidence>
<dbReference type="PANTHER" id="PTHR27002:SF345">
    <property type="entry name" value="PROTEIN KINASE DOMAIN-CONTAINING PROTEIN"/>
    <property type="match status" value="1"/>
</dbReference>
<keyword evidence="12" id="KW-0325">Glycoprotein</keyword>
<keyword evidence="9 13" id="KW-0067">ATP-binding</keyword>
<dbReference type="PANTHER" id="PTHR27002">
    <property type="entry name" value="RECEPTOR-LIKE SERINE/THREONINE-PROTEIN KINASE SD1-8"/>
    <property type="match status" value="1"/>
</dbReference>
<feature type="domain" description="Protein kinase" evidence="16">
    <location>
        <begin position="345"/>
        <end position="623"/>
    </location>
</feature>
<dbReference type="CDD" id="cd14066">
    <property type="entry name" value="STKc_IRAK"/>
    <property type="match status" value="1"/>
</dbReference>
<dbReference type="GO" id="GO:0005886">
    <property type="term" value="C:plasma membrane"/>
    <property type="evidence" value="ECO:0000318"/>
    <property type="project" value="GO_Central"/>
</dbReference>
<evidence type="ECO:0000256" key="14">
    <source>
        <dbReference type="SAM" id="Phobius"/>
    </source>
</evidence>
<comment type="subcellular location">
    <subcellularLocation>
        <location evidence="1">Membrane</location>
        <topology evidence="1">Single-pass membrane protein</topology>
    </subcellularLocation>
</comment>
<dbReference type="InterPro" id="IPR000719">
    <property type="entry name" value="Prot_kinase_dom"/>
</dbReference>
<evidence type="ECO:0000256" key="6">
    <source>
        <dbReference type="ARBA" id="ARBA00022737"/>
    </source>
</evidence>
<dbReference type="GO" id="GO:0006950">
    <property type="term" value="P:response to stress"/>
    <property type="evidence" value="ECO:0007669"/>
    <property type="project" value="UniProtKB-ARBA"/>
</dbReference>
<dbReference type="InterPro" id="IPR002902">
    <property type="entry name" value="GNK2"/>
</dbReference>
<dbReference type="PROSITE" id="PS00107">
    <property type="entry name" value="PROTEIN_KINASE_ATP"/>
    <property type="match status" value="1"/>
</dbReference>
<dbReference type="EnsemblPlants" id="PNT76078">
    <property type="protein sequence ID" value="PNT76078"/>
    <property type="gene ID" value="BRADI_1g43880v3"/>
</dbReference>
<feature type="transmembrane region" description="Helical" evidence="14">
    <location>
        <begin position="270"/>
        <end position="291"/>
    </location>
</feature>
<dbReference type="FunFam" id="3.30.430.20:FF:000028">
    <property type="entry name" value="Putative DUF26-domain receptor-like protein kinase family protein"/>
    <property type="match status" value="1"/>
</dbReference>
<dbReference type="SUPFAM" id="SSF56112">
    <property type="entry name" value="Protein kinase-like (PK-like)"/>
    <property type="match status" value="1"/>
</dbReference>
<feature type="binding site" evidence="13">
    <location>
        <position position="373"/>
    </location>
    <ligand>
        <name>ATP</name>
        <dbReference type="ChEBI" id="CHEBI:30616"/>
    </ligand>
</feature>
<evidence type="ECO:0000256" key="5">
    <source>
        <dbReference type="ARBA" id="ARBA00022729"/>
    </source>
</evidence>
<evidence type="ECO:0000313" key="19">
    <source>
        <dbReference type="EnsemblPlants" id="PNT76078"/>
    </source>
</evidence>
<dbReference type="STRING" id="15368.I1GZ54"/>
<keyword evidence="11 14" id="KW-0472">Membrane</keyword>